<sequence>MPNPGPRPPAAPPATTPAGEVRPEWAPPPTSPAPVTAGDVSGERAQARLAASLRTLELTVRRRLDGLLQGNHLGLVPGPGTEPGEPRPYQPGDDVRRMDWAVTARTTEPHIRETIADRELETQLVVDLSPSLDFGTAACEKRDLVVAACAAVVHLTRGGGNRVGAVVATGARTERLPARGGETAARELLRRIAGTPPAPEGTRGDLPGALEALRRPPRRRGLVVVVSDFLGDVDWERALRALRARHDLLAVEVVDPRDEELPDVGTVVLADPETGHRREVTTTATLRRRFAAEAAAHRARVAAALRGAGAAHLVLRTDRDWVADVVRFAVARKRGWSGGATTGRVPTPAPGAATSPGASPDAGIELRSAASPGPFGRA</sequence>
<feature type="compositionally biased region" description="Pro residues" evidence="1">
    <location>
        <begin position="1"/>
        <end position="15"/>
    </location>
</feature>
<dbReference type="PANTHER" id="PTHR33608:SF6">
    <property type="entry name" value="BLL2464 PROTEIN"/>
    <property type="match status" value="1"/>
</dbReference>
<dbReference type="InterPro" id="IPR002881">
    <property type="entry name" value="DUF58"/>
</dbReference>
<feature type="region of interest" description="Disordered" evidence="1">
    <location>
        <begin position="1"/>
        <end position="41"/>
    </location>
</feature>
<feature type="region of interest" description="Disordered" evidence="1">
    <location>
        <begin position="337"/>
        <end position="378"/>
    </location>
</feature>
<dbReference type="Pfam" id="PF01882">
    <property type="entry name" value="DUF58"/>
    <property type="match status" value="1"/>
</dbReference>
<dbReference type="EMBL" id="QEKW01000003">
    <property type="protein sequence ID" value="PVZ11709.1"/>
    <property type="molecule type" value="Genomic_DNA"/>
</dbReference>
<evidence type="ECO:0000259" key="2">
    <source>
        <dbReference type="Pfam" id="PF01882"/>
    </source>
</evidence>
<dbReference type="PANTHER" id="PTHR33608">
    <property type="entry name" value="BLL2464 PROTEIN"/>
    <property type="match status" value="1"/>
</dbReference>
<feature type="domain" description="DUF58" evidence="2">
    <location>
        <begin position="86"/>
        <end position="299"/>
    </location>
</feature>
<comment type="caution">
    <text evidence="3">The sequence shown here is derived from an EMBL/GenBank/DDBJ whole genome shotgun (WGS) entry which is preliminary data.</text>
</comment>
<feature type="compositionally biased region" description="Low complexity" evidence="1">
    <location>
        <begin position="350"/>
        <end position="363"/>
    </location>
</feature>
<protein>
    <submittedName>
        <fullName evidence="3">Uncharacterized protein DUF58</fullName>
    </submittedName>
</protein>
<evidence type="ECO:0000256" key="1">
    <source>
        <dbReference type="SAM" id="MobiDB-lite"/>
    </source>
</evidence>
<accession>A0A2U1FHQ9</accession>
<evidence type="ECO:0000313" key="3">
    <source>
        <dbReference type="EMBL" id="PVZ11709.1"/>
    </source>
</evidence>
<keyword evidence="4" id="KW-1185">Reference proteome</keyword>
<gene>
    <name evidence="3" type="ORF">C8D89_10339</name>
</gene>
<organism evidence="3 4">
    <name type="scientific">Actinomycetospora cinnamomea</name>
    <dbReference type="NCBI Taxonomy" id="663609"/>
    <lineage>
        <taxon>Bacteria</taxon>
        <taxon>Bacillati</taxon>
        <taxon>Actinomycetota</taxon>
        <taxon>Actinomycetes</taxon>
        <taxon>Pseudonocardiales</taxon>
        <taxon>Pseudonocardiaceae</taxon>
        <taxon>Actinomycetospora</taxon>
    </lineage>
</organism>
<dbReference type="Proteomes" id="UP000245639">
    <property type="component" value="Unassembled WGS sequence"/>
</dbReference>
<reference evidence="3 4" key="1">
    <citation type="submission" date="2018-04" db="EMBL/GenBank/DDBJ databases">
        <title>Genomic Encyclopedia of Type Strains, Phase IV (KMG-IV): sequencing the most valuable type-strain genomes for metagenomic binning, comparative biology and taxonomic classification.</title>
        <authorList>
            <person name="Goeker M."/>
        </authorList>
    </citation>
    <scope>NUCLEOTIDE SEQUENCE [LARGE SCALE GENOMIC DNA]</scope>
    <source>
        <strain evidence="3 4">DSM 45771</strain>
    </source>
</reference>
<evidence type="ECO:0000313" key="4">
    <source>
        <dbReference type="Proteomes" id="UP000245639"/>
    </source>
</evidence>
<proteinExistence type="predicted"/>
<dbReference type="AlphaFoldDB" id="A0A2U1FHQ9"/>
<feature type="region of interest" description="Disordered" evidence="1">
    <location>
        <begin position="71"/>
        <end position="94"/>
    </location>
</feature>
<name>A0A2U1FHQ9_9PSEU</name>